<comment type="caution">
    <text evidence="11">The sequence shown here is derived from an EMBL/GenBank/DDBJ whole genome shotgun (WGS) entry which is preliminary data.</text>
</comment>
<keyword evidence="5" id="KW-0479">Metal-binding</keyword>
<evidence type="ECO:0000313" key="11">
    <source>
        <dbReference type="EMBL" id="PPQ68222.1"/>
    </source>
</evidence>
<evidence type="ECO:0000256" key="8">
    <source>
        <dbReference type="ARBA" id="ARBA00022842"/>
    </source>
</evidence>
<feature type="compositionally biased region" description="Basic and acidic residues" evidence="10">
    <location>
        <begin position="693"/>
        <end position="702"/>
    </location>
</feature>
<dbReference type="STRING" id="231916.A0A409VPM3"/>
<proteinExistence type="inferred from homology"/>
<keyword evidence="12" id="KW-1185">Reference proteome</keyword>
<dbReference type="Proteomes" id="UP000284706">
    <property type="component" value="Unassembled WGS sequence"/>
</dbReference>
<evidence type="ECO:0000313" key="12">
    <source>
        <dbReference type="Proteomes" id="UP000284706"/>
    </source>
</evidence>
<dbReference type="GO" id="GO:0046872">
    <property type="term" value="F:metal ion binding"/>
    <property type="evidence" value="ECO:0007669"/>
    <property type="project" value="UniProtKB-KW"/>
</dbReference>
<keyword evidence="4" id="KW-0548">Nucleotidyltransferase</keyword>
<reference evidence="11 12" key="1">
    <citation type="journal article" date="2018" name="Evol. Lett.">
        <title>Horizontal gene cluster transfer increased hallucinogenic mushroom diversity.</title>
        <authorList>
            <person name="Reynolds H.T."/>
            <person name="Vijayakumar V."/>
            <person name="Gluck-Thaler E."/>
            <person name="Korotkin H.B."/>
            <person name="Matheny P.B."/>
            <person name="Slot J.C."/>
        </authorList>
    </citation>
    <scope>NUCLEOTIDE SEQUENCE [LARGE SCALE GENOMIC DNA]</scope>
    <source>
        <strain evidence="11 12">SRW20</strain>
    </source>
</reference>
<feature type="region of interest" description="Disordered" evidence="10">
    <location>
        <begin position="682"/>
        <end position="702"/>
    </location>
</feature>
<sequence length="723" mass="80939">MTPATGKAKYPISALPLPAKSQLLIHNLTPDTHTPSVEEFRRKTLVETPSLQRRARLLSPPCHFSHVTPFPVPFPYNIDPPVPAAADDKSVNYIEHWLSEREAVHLLPTHPNYPNPPLRKYAAKHRDQPLDLIGLSETGLRDCVPHLDVGDAFAVLGAPSLSHEFDDEGDPQPSGIKEAVDARQDLIDILSGQFTLMSAPESSSSTDGIPFAPWSMRYSGHQFGSWAGQLGDGRATSILVTPHPSDPQLTYELQLKGSGRTPFSRSADGLAVLRSSIREYLCSEAMEALHIPTTRSLALISLPALPVERERTETACVLTRMAPSFLRIGNFEAFNGPTNMFFFGGGQQKPDYEGLRILGEWVAGNVLKLGIEPGKAWGSQLVLDVARRNAKMVAAWQAYGFMHGVINTDNVSVLGLTIDYGPYAFMDVFDSYHICNHTDESGRYAYKYQPNMIVYAIRALLNALAPLIGAEAESGGKAVTAGWAENLTQEKLEQWKEKGLELKDEAERITQQTAADEYGRLMRKRLGLRRQVSTDESQFFSPLLNLMEQQKLDFHSTFRTLCYFKPSLLDDSKSTSGDALQTFISRLLSRSSDADTLDHAKATGEWLEWLERYAKRIQDEREEWAGVADVDAEREKEMKAANPRFVLRQWLLEEVISRVERDSESGKRVLAKVMHMACNPYEPWGAEEDDRPDSEFSKEEQEERRFCTLGERKMLGFQCSCSS</sequence>
<evidence type="ECO:0000256" key="5">
    <source>
        <dbReference type="ARBA" id="ARBA00022723"/>
    </source>
</evidence>
<dbReference type="OrthoDB" id="10254721at2759"/>
<evidence type="ECO:0000256" key="4">
    <source>
        <dbReference type="ARBA" id="ARBA00022695"/>
    </source>
</evidence>
<organism evidence="11 12">
    <name type="scientific">Gymnopilus dilepis</name>
    <dbReference type="NCBI Taxonomy" id="231916"/>
    <lineage>
        <taxon>Eukaryota</taxon>
        <taxon>Fungi</taxon>
        <taxon>Dikarya</taxon>
        <taxon>Basidiomycota</taxon>
        <taxon>Agaricomycotina</taxon>
        <taxon>Agaricomycetes</taxon>
        <taxon>Agaricomycetidae</taxon>
        <taxon>Agaricales</taxon>
        <taxon>Agaricineae</taxon>
        <taxon>Hymenogastraceae</taxon>
        <taxon>Gymnopilus</taxon>
    </lineage>
</organism>
<keyword evidence="7" id="KW-0067">ATP-binding</keyword>
<evidence type="ECO:0000256" key="1">
    <source>
        <dbReference type="ARBA" id="ARBA00001946"/>
    </source>
</evidence>
<keyword evidence="8" id="KW-0460">Magnesium</keyword>
<dbReference type="Pfam" id="PF02696">
    <property type="entry name" value="SelO"/>
    <property type="match status" value="1"/>
</dbReference>
<evidence type="ECO:0000256" key="3">
    <source>
        <dbReference type="ARBA" id="ARBA00022679"/>
    </source>
</evidence>
<keyword evidence="3" id="KW-0808">Transferase</keyword>
<gene>
    <name evidence="11" type="ORF">CVT26_005755</name>
</gene>
<keyword evidence="6" id="KW-0547">Nucleotide-binding</keyword>
<accession>A0A409VPM3</accession>
<dbReference type="InParanoid" id="A0A409VPM3"/>
<comment type="similarity">
    <text evidence="2">Belongs to the SELO family.</text>
</comment>
<name>A0A409VPM3_9AGAR</name>
<evidence type="ECO:0000256" key="10">
    <source>
        <dbReference type="SAM" id="MobiDB-lite"/>
    </source>
</evidence>
<dbReference type="InterPro" id="IPR003846">
    <property type="entry name" value="SelO"/>
</dbReference>
<dbReference type="GO" id="GO:0005524">
    <property type="term" value="F:ATP binding"/>
    <property type="evidence" value="ECO:0007669"/>
    <property type="project" value="UniProtKB-KW"/>
</dbReference>
<evidence type="ECO:0000256" key="7">
    <source>
        <dbReference type="ARBA" id="ARBA00022840"/>
    </source>
</evidence>
<comment type="cofactor">
    <cofactor evidence="1">
        <name>Mg(2+)</name>
        <dbReference type="ChEBI" id="CHEBI:18420"/>
    </cofactor>
</comment>
<dbReference type="GO" id="GO:0005739">
    <property type="term" value="C:mitochondrion"/>
    <property type="evidence" value="ECO:0007669"/>
    <property type="project" value="TreeGrafter"/>
</dbReference>
<dbReference type="EMBL" id="NHYE01005600">
    <property type="protein sequence ID" value="PPQ68222.1"/>
    <property type="molecule type" value="Genomic_DNA"/>
</dbReference>
<evidence type="ECO:0000256" key="6">
    <source>
        <dbReference type="ARBA" id="ARBA00022741"/>
    </source>
</evidence>
<evidence type="ECO:0000256" key="9">
    <source>
        <dbReference type="ARBA" id="ARBA00031547"/>
    </source>
</evidence>
<dbReference type="AlphaFoldDB" id="A0A409VPM3"/>
<dbReference type="PANTHER" id="PTHR32057:SF14">
    <property type="entry name" value="PROTEIN ADENYLYLTRANSFERASE SELO, MITOCHONDRIAL"/>
    <property type="match status" value="1"/>
</dbReference>
<dbReference type="PANTHER" id="PTHR32057">
    <property type="entry name" value="PROTEIN ADENYLYLTRANSFERASE SELO, MITOCHONDRIAL"/>
    <property type="match status" value="1"/>
</dbReference>
<protein>
    <recommendedName>
        <fullName evidence="9">Selenoprotein O</fullName>
    </recommendedName>
</protein>
<dbReference type="GO" id="GO:0070733">
    <property type="term" value="F:AMPylase activity"/>
    <property type="evidence" value="ECO:0007669"/>
    <property type="project" value="TreeGrafter"/>
</dbReference>
<evidence type="ECO:0000256" key="2">
    <source>
        <dbReference type="ARBA" id="ARBA00009747"/>
    </source>
</evidence>
<dbReference type="FunCoup" id="A0A409VPM3">
    <property type="interactions" value="54"/>
</dbReference>